<proteinExistence type="predicted"/>
<dbReference type="InterPro" id="IPR053966">
    <property type="entry name" value="INTS1_INTS2-bd"/>
</dbReference>
<sequence>MEMVMTKGPPRRPPPQVQEQVKSLNQSLRLGHLLCRSRSPDFLLNIIQRQVTGLSLVLSEGGLKDGEEREQPMEEDSADFELLPGYQWLLQDLPKLPLFDSVRGMTSTALQQIFPIKVDPRWHGPPPSQLSLALQQALAKELMRARQGQIQQGGMAFRLLQAIATLLTSTHAGLIVMSMHRSHVLSCPLMRQLHLYQVKVTSRQRLTVFPVLLCIWIYCFCLIVFYLVPLQRLVSQDIAFSSLFLKVADEMSMWLDNPTVEVGPLKSLLKSFAGQSTHVQRHSDGENL</sequence>
<feature type="transmembrane region" description="Helical" evidence="1">
    <location>
        <begin position="208"/>
        <end position="228"/>
    </location>
</feature>
<comment type="caution">
    <text evidence="3">The sequence shown here is derived from an EMBL/GenBank/DDBJ whole genome shotgun (WGS) entry which is preliminary data.</text>
</comment>
<dbReference type="InterPro" id="IPR038902">
    <property type="entry name" value="INTS1"/>
</dbReference>
<name>A0ABV0NHJ6_9TELE</name>
<dbReference type="Proteomes" id="UP001476798">
    <property type="component" value="Unassembled WGS sequence"/>
</dbReference>
<evidence type="ECO:0000313" key="3">
    <source>
        <dbReference type="EMBL" id="MEQ2170501.1"/>
    </source>
</evidence>
<accession>A0ABV0NHJ6</accession>
<feature type="domain" description="Integrator complex subunit 1 INTS2-binding" evidence="2">
    <location>
        <begin position="51"/>
        <end position="121"/>
    </location>
</feature>
<reference evidence="3 4" key="1">
    <citation type="submission" date="2021-06" db="EMBL/GenBank/DDBJ databases">
        <authorList>
            <person name="Palmer J.M."/>
        </authorList>
    </citation>
    <scope>NUCLEOTIDE SEQUENCE [LARGE SCALE GENOMIC DNA]</scope>
    <source>
        <strain evidence="3 4">GA_2019</strain>
        <tissue evidence="3">Muscle</tissue>
    </source>
</reference>
<evidence type="ECO:0000259" key="2">
    <source>
        <dbReference type="Pfam" id="PF22929"/>
    </source>
</evidence>
<organism evidence="3 4">
    <name type="scientific">Goodea atripinnis</name>
    <dbReference type="NCBI Taxonomy" id="208336"/>
    <lineage>
        <taxon>Eukaryota</taxon>
        <taxon>Metazoa</taxon>
        <taxon>Chordata</taxon>
        <taxon>Craniata</taxon>
        <taxon>Vertebrata</taxon>
        <taxon>Euteleostomi</taxon>
        <taxon>Actinopterygii</taxon>
        <taxon>Neopterygii</taxon>
        <taxon>Teleostei</taxon>
        <taxon>Neoteleostei</taxon>
        <taxon>Acanthomorphata</taxon>
        <taxon>Ovalentaria</taxon>
        <taxon>Atherinomorphae</taxon>
        <taxon>Cyprinodontiformes</taxon>
        <taxon>Goodeidae</taxon>
        <taxon>Goodea</taxon>
    </lineage>
</organism>
<keyword evidence="1" id="KW-0812">Transmembrane</keyword>
<gene>
    <name evidence="3" type="ORF">GOODEAATRI_000821</name>
</gene>
<protein>
    <recommendedName>
        <fullName evidence="2">Integrator complex subunit 1 INTS2-binding domain-containing protein</fullName>
    </recommendedName>
</protein>
<evidence type="ECO:0000256" key="1">
    <source>
        <dbReference type="SAM" id="Phobius"/>
    </source>
</evidence>
<evidence type="ECO:0000313" key="4">
    <source>
        <dbReference type="Proteomes" id="UP001476798"/>
    </source>
</evidence>
<keyword evidence="1" id="KW-0472">Membrane</keyword>
<dbReference type="PANTHER" id="PTHR21224">
    <property type="entry name" value="INTEGRATOR COMPLEX SUBUNIT 1"/>
    <property type="match status" value="1"/>
</dbReference>
<feature type="transmembrane region" description="Helical" evidence="1">
    <location>
        <begin position="159"/>
        <end position="180"/>
    </location>
</feature>
<dbReference type="Pfam" id="PF22929">
    <property type="entry name" value="INTS1_INTS2-bd"/>
    <property type="match status" value="1"/>
</dbReference>
<dbReference type="PANTHER" id="PTHR21224:SF1">
    <property type="entry name" value="INTEGRATOR COMPLEX SUBUNIT 1"/>
    <property type="match status" value="1"/>
</dbReference>
<dbReference type="EMBL" id="JAHRIO010040004">
    <property type="protein sequence ID" value="MEQ2170501.1"/>
    <property type="molecule type" value="Genomic_DNA"/>
</dbReference>
<keyword evidence="1" id="KW-1133">Transmembrane helix</keyword>
<keyword evidence="4" id="KW-1185">Reference proteome</keyword>